<dbReference type="InterPro" id="IPR039556">
    <property type="entry name" value="ICL/PEPM"/>
</dbReference>
<dbReference type="Gene3D" id="3.20.20.360">
    <property type="entry name" value="Malate synthase, domain 3"/>
    <property type="match status" value="1"/>
</dbReference>
<dbReference type="EMBL" id="CAJNOJ010000455">
    <property type="protein sequence ID" value="CAF1454557.1"/>
    <property type="molecule type" value="Genomic_DNA"/>
</dbReference>
<dbReference type="InterPro" id="IPR006252">
    <property type="entry name" value="Malate_synthA"/>
</dbReference>
<evidence type="ECO:0000256" key="7">
    <source>
        <dbReference type="ARBA" id="ARBA00047918"/>
    </source>
</evidence>
<dbReference type="InterPro" id="IPR006254">
    <property type="entry name" value="Isocitrate_lyase"/>
</dbReference>
<dbReference type="FunFam" id="3.20.20.60:FF:000005">
    <property type="entry name" value="Isocitrate lyase"/>
    <property type="match status" value="1"/>
</dbReference>
<keyword evidence="5" id="KW-0808">Transferase</keyword>
<dbReference type="AlphaFoldDB" id="A0A815PU60"/>
<dbReference type="InterPro" id="IPR046363">
    <property type="entry name" value="MS_N_TIM-barrel_dom"/>
</dbReference>
<dbReference type="Pfam" id="PF01274">
    <property type="entry name" value="MS_TIM-barrel"/>
    <property type="match status" value="1"/>
</dbReference>
<dbReference type="GO" id="GO:0006099">
    <property type="term" value="P:tricarboxylic acid cycle"/>
    <property type="evidence" value="ECO:0007669"/>
    <property type="project" value="UniProtKB-KW"/>
</dbReference>
<sequence length="1039" mass="116042">MYATDENRTEKKMFGTAIEDNCITKLYAFYDLIRKVPAGRWDGIKRVYGPDIVRQLRSGVEIEYTLATNGANRLWKLLHTEPYINSLGAITGNQAMQMVRSGLNAIYMSGWQIAADGNTAGSMYPDQSLYPSNSGPEMVRRVNKTLERASQIENAEGHLSRDWFVPIVADAEAGFGGPLNCFEIMKAYIEAGAAGVHFEDQLASEKKCGHLGGKVLIPTNAHVRNLSAARLAADVCGVPTVIISRTDAESATLLTSNIDERDCEFIDTLAGRTAEGFFRLKQGSGLQHCIKRGLSAAPYSDLLWWETSTPNMEHAKVFAEAIQKEFPGKMMAYNCSPSFNWRANLSPEAIAKFQAELGAMGYKFQFVTLAGFHSINFGMFELARKYKDHGMSAYSELQQAEFKSEPHGYTAVRHQREVGTGYFDTVMLAVTGGKSSTLALSESTEAAQFTKEAEPIPYGLPAIAIQSAAEPAVARAAAMQMKQNVSQDSSVQLTMDLEEGDEKVISTETMQFLASLHRRFEKKRQQILEARKNRQLLLNAGQRPKFLTTTGDIKKTNWKILGTPKDLQDRQVEITGPCDRKMVINALNSGAKTYMADFEDSTTPTWRNLIEGQKNLYDAIRGEISFEDAQSGKQYKVGSKPAVLMVRPRGWHLPELHVQIDGEPMSGSLFDFGVYVFNNARKLLGNGTGPYFYLPKMENYHEAELWNEVLNAAEDYLKIPRGTIKVTVLVEHILLTYEIDEVLYSLRDHIVGLNCGRWDYIFSYIKAFQNHREFLTPNRSEIRMTTPFMRNYSRFVIKACHQRGAHAMGGMAAQIPIKSNAEENTKALQAVREDKVREANEGHDGTWVAHPGLVGIAIEAFAATLNGKPNQVDRLRPDVNPSAAGLIEIPLGSRTEAGLRHNINVTLGYLEAWLRGTGKELISDDITTVTTIIILIFFLILSGCVPLYNLMEDAATAEISRSQIWQWVHHNAQLDDGRTVDLGMVENVINEEKAKWITKLQTQNRLDDATNLLFKFVSDKNLKDFLTLDAYKKLVQEGH</sequence>
<evidence type="ECO:0000256" key="5">
    <source>
        <dbReference type="ARBA" id="ARBA00022679"/>
    </source>
</evidence>
<dbReference type="CDD" id="cd00727">
    <property type="entry name" value="malate_synt_A"/>
    <property type="match status" value="1"/>
</dbReference>
<dbReference type="Gene3D" id="1.20.1220.12">
    <property type="entry name" value="Malate synthase, domain III"/>
    <property type="match status" value="1"/>
</dbReference>
<evidence type="ECO:0000256" key="3">
    <source>
        <dbReference type="ARBA" id="ARBA00022435"/>
    </source>
</evidence>
<dbReference type="PROSITE" id="PS00161">
    <property type="entry name" value="ISOCITRATE_LYASE"/>
    <property type="match status" value="1"/>
</dbReference>
<dbReference type="GO" id="GO:0004474">
    <property type="term" value="F:malate synthase activity"/>
    <property type="evidence" value="ECO:0007669"/>
    <property type="project" value="UniProtKB-EC"/>
</dbReference>
<comment type="pathway">
    <text evidence="1">Carbohydrate metabolism; glyoxylate cycle; (S)-malate from isocitrate: step 1/2.</text>
</comment>
<comment type="similarity">
    <text evidence="2">Belongs to the malate synthase family.</text>
</comment>
<proteinExistence type="inferred from homology"/>
<organism evidence="13 14">
    <name type="scientific">Adineta ricciae</name>
    <name type="common">Rotifer</name>
    <dbReference type="NCBI Taxonomy" id="249248"/>
    <lineage>
        <taxon>Eukaryota</taxon>
        <taxon>Metazoa</taxon>
        <taxon>Spiralia</taxon>
        <taxon>Gnathifera</taxon>
        <taxon>Rotifera</taxon>
        <taxon>Eurotatoria</taxon>
        <taxon>Bdelloidea</taxon>
        <taxon>Adinetida</taxon>
        <taxon>Adinetidae</taxon>
        <taxon>Adineta</taxon>
    </lineage>
</organism>
<evidence type="ECO:0008006" key="15">
    <source>
        <dbReference type="Google" id="ProtNLM"/>
    </source>
</evidence>
<evidence type="ECO:0000313" key="13">
    <source>
        <dbReference type="EMBL" id="CAF1454557.1"/>
    </source>
</evidence>
<dbReference type="Pfam" id="PF00463">
    <property type="entry name" value="ICL"/>
    <property type="match status" value="2"/>
</dbReference>
<dbReference type="FunFam" id="3.20.20.360:FF:000001">
    <property type="entry name" value="Malate synthase"/>
    <property type="match status" value="1"/>
</dbReference>
<keyword evidence="6" id="KW-0456">Lyase</keyword>
<reference evidence="13" key="1">
    <citation type="submission" date="2021-02" db="EMBL/GenBank/DDBJ databases">
        <authorList>
            <person name="Nowell W R."/>
        </authorList>
    </citation>
    <scope>NUCLEOTIDE SEQUENCE</scope>
</reference>
<name>A0A815PU60_ADIRI</name>
<dbReference type="NCBIfam" id="TIGR01344">
    <property type="entry name" value="malate_syn_A"/>
    <property type="match status" value="1"/>
</dbReference>
<evidence type="ECO:0000259" key="12">
    <source>
        <dbReference type="Pfam" id="PF20659"/>
    </source>
</evidence>
<dbReference type="PANTHER" id="PTHR42902">
    <property type="entry name" value="MALATE SYNTHASE"/>
    <property type="match status" value="1"/>
</dbReference>
<dbReference type="InterPro" id="IPR044856">
    <property type="entry name" value="Malate_synth_C_sf"/>
</dbReference>
<evidence type="ECO:0000256" key="8">
    <source>
        <dbReference type="PIRSR" id="PIRSR601465-50"/>
    </source>
</evidence>
<dbReference type="InterPro" id="IPR048355">
    <property type="entry name" value="MS_C"/>
</dbReference>
<keyword evidence="9" id="KW-1133">Transmembrane helix</keyword>
<keyword evidence="3" id="KW-0329">Glyoxylate bypass</keyword>
<feature type="transmembrane region" description="Helical" evidence="9">
    <location>
        <begin position="929"/>
        <end position="951"/>
    </location>
</feature>
<dbReference type="SUPFAM" id="SSF51621">
    <property type="entry name" value="Phosphoenolpyruvate/pyruvate domain"/>
    <property type="match status" value="1"/>
</dbReference>
<evidence type="ECO:0000256" key="9">
    <source>
        <dbReference type="SAM" id="Phobius"/>
    </source>
</evidence>
<dbReference type="NCBIfam" id="NF011645">
    <property type="entry name" value="PRK15063.1"/>
    <property type="match status" value="1"/>
</dbReference>
<dbReference type="Pfam" id="PF20656">
    <property type="entry name" value="MS_N"/>
    <property type="match status" value="1"/>
</dbReference>
<feature type="active site" description="Proton acceptor" evidence="8">
    <location>
        <position position="647"/>
    </location>
</feature>
<evidence type="ECO:0000256" key="6">
    <source>
        <dbReference type="ARBA" id="ARBA00023239"/>
    </source>
</evidence>
<dbReference type="GO" id="GO:0005737">
    <property type="term" value="C:cytoplasm"/>
    <property type="evidence" value="ECO:0007669"/>
    <property type="project" value="TreeGrafter"/>
</dbReference>
<feature type="domain" description="Malate synthase N-terminal" evidence="11">
    <location>
        <begin position="503"/>
        <end position="550"/>
    </location>
</feature>
<gene>
    <name evidence="13" type="ORF">EDS130_LOCUS39743</name>
</gene>
<evidence type="ECO:0000256" key="1">
    <source>
        <dbReference type="ARBA" id="ARBA00004793"/>
    </source>
</evidence>
<keyword evidence="9" id="KW-0812">Transmembrane</keyword>
<dbReference type="PANTHER" id="PTHR42902:SF1">
    <property type="entry name" value="MALATE SYNTHASE 1-RELATED"/>
    <property type="match status" value="1"/>
</dbReference>
<dbReference type="Pfam" id="PF20659">
    <property type="entry name" value="MS_C"/>
    <property type="match status" value="1"/>
</dbReference>
<comment type="caution">
    <text evidence="13">The sequence shown here is derived from an EMBL/GenBank/DDBJ whole genome shotgun (WGS) entry which is preliminary data.</text>
</comment>
<keyword evidence="4" id="KW-0816">Tricarboxylic acid cycle</keyword>
<dbReference type="PROSITE" id="PS00510">
    <property type="entry name" value="MALATE_SYNTHASE"/>
    <property type="match status" value="1"/>
</dbReference>
<protein>
    <recommendedName>
        <fullName evidence="15">Malate synthase</fullName>
    </recommendedName>
</protein>
<evidence type="ECO:0000259" key="10">
    <source>
        <dbReference type="Pfam" id="PF01274"/>
    </source>
</evidence>
<feature type="active site" description="Proton donor" evidence="8">
    <location>
        <position position="953"/>
    </location>
</feature>
<dbReference type="FunFam" id="1.20.1220.12:FF:000001">
    <property type="entry name" value="Malate synthase"/>
    <property type="match status" value="1"/>
</dbReference>
<dbReference type="InterPro" id="IPR018523">
    <property type="entry name" value="Isocitrate_lyase_ph_CS"/>
</dbReference>
<dbReference type="NCBIfam" id="TIGR01346">
    <property type="entry name" value="isocit_lyase"/>
    <property type="match status" value="1"/>
</dbReference>
<dbReference type="OrthoDB" id="4078635at2759"/>
<evidence type="ECO:0000256" key="4">
    <source>
        <dbReference type="ARBA" id="ARBA00022532"/>
    </source>
</evidence>
<dbReference type="InterPro" id="IPR011076">
    <property type="entry name" value="Malate_synth_sf"/>
</dbReference>
<evidence type="ECO:0000256" key="2">
    <source>
        <dbReference type="ARBA" id="ARBA00006394"/>
    </source>
</evidence>
<dbReference type="InterPro" id="IPR015813">
    <property type="entry name" value="Pyrv/PenolPyrv_kinase-like_dom"/>
</dbReference>
<dbReference type="InterPro" id="IPR019830">
    <property type="entry name" value="Malate_synthase_CS"/>
</dbReference>
<dbReference type="CDD" id="cd00377">
    <property type="entry name" value="ICL_PEPM"/>
    <property type="match status" value="1"/>
</dbReference>
<dbReference type="SUPFAM" id="SSF51645">
    <property type="entry name" value="Malate synthase G"/>
    <property type="match status" value="1"/>
</dbReference>
<dbReference type="GO" id="GO:0006097">
    <property type="term" value="P:glyoxylate cycle"/>
    <property type="evidence" value="ECO:0007669"/>
    <property type="project" value="UniProtKB-KW"/>
</dbReference>
<accession>A0A815PU60</accession>
<dbReference type="InterPro" id="IPR001465">
    <property type="entry name" value="Malate_synthase_TIM"/>
</dbReference>
<evidence type="ECO:0000313" key="14">
    <source>
        <dbReference type="Proteomes" id="UP000663852"/>
    </source>
</evidence>
<dbReference type="Proteomes" id="UP000663852">
    <property type="component" value="Unassembled WGS sequence"/>
</dbReference>
<dbReference type="Gene3D" id="3.20.20.60">
    <property type="entry name" value="Phosphoenolpyruvate-binding domains"/>
    <property type="match status" value="1"/>
</dbReference>
<dbReference type="GO" id="GO:0004451">
    <property type="term" value="F:isocitrate lyase activity"/>
    <property type="evidence" value="ECO:0007669"/>
    <property type="project" value="InterPro"/>
</dbReference>
<feature type="domain" description="Malate synthase C-terminal" evidence="12">
    <location>
        <begin position="941"/>
        <end position="1034"/>
    </location>
</feature>
<dbReference type="InterPro" id="IPR040442">
    <property type="entry name" value="Pyrv_kinase-like_dom_sf"/>
</dbReference>
<comment type="catalytic activity">
    <reaction evidence="7">
        <text>glyoxylate + acetyl-CoA + H2O = (S)-malate + CoA + H(+)</text>
        <dbReference type="Rhea" id="RHEA:18181"/>
        <dbReference type="ChEBI" id="CHEBI:15377"/>
        <dbReference type="ChEBI" id="CHEBI:15378"/>
        <dbReference type="ChEBI" id="CHEBI:15589"/>
        <dbReference type="ChEBI" id="CHEBI:36655"/>
        <dbReference type="ChEBI" id="CHEBI:57287"/>
        <dbReference type="ChEBI" id="CHEBI:57288"/>
        <dbReference type="EC" id="2.3.3.9"/>
    </reaction>
</comment>
<dbReference type="InterPro" id="IPR048356">
    <property type="entry name" value="MS_N"/>
</dbReference>
<evidence type="ECO:0000259" key="11">
    <source>
        <dbReference type="Pfam" id="PF20656"/>
    </source>
</evidence>
<keyword evidence="9" id="KW-0472">Membrane</keyword>
<feature type="domain" description="Malate synthase TIM barrel" evidence="10">
    <location>
        <begin position="643"/>
        <end position="888"/>
    </location>
</feature>